<dbReference type="Proteomes" id="UP001139365">
    <property type="component" value="Unassembled WGS sequence"/>
</dbReference>
<protein>
    <submittedName>
        <fullName evidence="1">Uncharacterized protein</fullName>
    </submittedName>
</protein>
<reference evidence="2 4" key="2">
    <citation type="submission" date="2022-03" db="EMBL/GenBank/DDBJ databases">
        <title>Metagenome-assembled genomes from swine fecal metagenomes.</title>
        <authorList>
            <person name="Holman D.B."/>
            <person name="Kommadath A."/>
        </authorList>
    </citation>
    <scope>NUCLEOTIDE SEQUENCE [LARGE SCALE GENOMIC DNA]</scope>
    <source>
        <strain evidence="2">SUG147</strain>
    </source>
</reference>
<dbReference type="EMBL" id="CBFW010000427">
    <property type="protein sequence ID" value="CDC77262.1"/>
    <property type="molecule type" value="Genomic_DNA"/>
</dbReference>
<evidence type="ECO:0000313" key="2">
    <source>
        <dbReference type="EMBL" id="MCI5756398.1"/>
    </source>
</evidence>
<reference evidence="1" key="1">
    <citation type="submission" date="2012-11" db="EMBL/GenBank/DDBJ databases">
        <title>Dependencies among metagenomic species, viruses, plasmids and units of genetic variation.</title>
        <authorList>
            <person name="Nielsen H.B."/>
            <person name="Almeida M."/>
            <person name="Juncker A.S."/>
            <person name="Rasmussen S."/>
            <person name="Li J."/>
            <person name="Sunagawa S."/>
            <person name="Plichta D."/>
            <person name="Gautier L."/>
            <person name="Le Chatelier E."/>
            <person name="Peletier E."/>
            <person name="Bonde I."/>
            <person name="Nielsen T."/>
            <person name="Manichanh C."/>
            <person name="Arumugam M."/>
            <person name="Batto J."/>
            <person name="Santos M.B.Q.D."/>
            <person name="Blom N."/>
            <person name="Borruel N."/>
            <person name="Burgdorf K.S."/>
            <person name="Boumezbeur F."/>
            <person name="Casellas F."/>
            <person name="Dore J."/>
            <person name="Guarner F."/>
            <person name="Hansen T."/>
            <person name="Hildebrand F."/>
            <person name="Kaas R.S."/>
            <person name="Kennedy S."/>
            <person name="Kristiansen K."/>
            <person name="Kultima J.R."/>
            <person name="Leonard P."/>
            <person name="Levenez F."/>
            <person name="Lund O."/>
            <person name="Moumen B."/>
            <person name="Le Paslier D."/>
            <person name="Pons N."/>
            <person name="Pedersen O."/>
            <person name="Prifti E."/>
            <person name="Qin J."/>
            <person name="Raes J."/>
            <person name="Tap J."/>
            <person name="Tims S."/>
            <person name="Ussery D.W."/>
            <person name="Yamada T."/>
            <person name="MetaHit consortium"/>
            <person name="Renault P."/>
            <person name="Sicheritz-Ponten T."/>
            <person name="Bork P."/>
            <person name="Wang J."/>
            <person name="Brunak S."/>
            <person name="Ehrlich S.D."/>
        </authorList>
    </citation>
    <scope>NUCLEOTIDE SEQUENCE [LARGE SCALE GENOMIC DNA]</scope>
</reference>
<gene>
    <name evidence="1" type="ORF">BN580_00352</name>
    <name evidence="2" type="ORF">MR241_08930</name>
</gene>
<dbReference type="AlphaFoldDB" id="R6V398"/>
<dbReference type="EMBL" id="JALEMU010000149">
    <property type="protein sequence ID" value="MCI5756398.1"/>
    <property type="molecule type" value="Genomic_DNA"/>
</dbReference>
<comment type="caution">
    <text evidence="1">The sequence shown here is derived from an EMBL/GenBank/DDBJ whole genome shotgun (WGS) entry which is preliminary data.</text>
</comment>
<dbReference type="Proteomes" id="UP000017938">
    <property type="component" value="Unassembled WGS sequence"/>
</dbReference>
<organism evidence="1 3">
    <name type="scientific">Candidatus Colimorpha enterica</name>
    <dbReference type="NCBI Taxonomy" id="3083063"/>
    <lineage>
        <taxon>Bacteria</taxon>
        <taxon>Pseudomonadati</taxon>
        <taxon>Bacteroidota</taxon>
        <taxon>Bacteroidia</taxon>
        <taxon>Bacteroidales</taxon>
        <taxon>Candidatus Colimorpha</taxon>
    </lineage>
</organism>
<accession>R6V398</accession>
<proteinExistence type="predicted"/>
<evidence type="ECO:0000313" key="4">
    <source>
        <dbReference type="Proteomes" id="UP001139365"/>
    </source>
</evidence>
<sequence length="70" mass="7497">MKNSGKAKKKNPRLPNQAVSAYAEGATPLGSYTGITGEMVLPGKSMPRRDVGGKIYMKVDDMPVQDADDL</sequence>
<evidence type="ECO:0000313" key="1">
    <source>
        <dbReference type="EMBL" id="CDC77262.1"/>
    </source>
</evidence>
<name>R6V398_9BACT</name>
<evidence type="ECO:0000313" key="3">
    <source>
        <dbReference type="Proteomes" id="UP000017938"/>
    </source>
</evidence>